<sequence>MAQRVLHPHSTLQLSHRRDLCCSSSPNSGTNPRHILGMVLLWMRAKSSTVSRSLQCHRLRRQTVVAQLTIC</sequence>
<evidence type="ECO:0000313" key="1">
    <source>
        <dbReference type="EMBL" id="JAE35622.1"/>
    </source>
</evidence>
<reference evidence="1" key="2">
    <citation type="journal article" date="2015" name="Data Brief">
        <title>Shoot transcriptome of the giant reed, Arundo donax.</title>
        <authorList>
            <person name="Barrero R.A."/>
            <person name="Guerrero F.D."/>
            <person name="Moolhuijzen P."/>
            <person name="Goolsby J.A."/>
            <person name="Tidwell J."/>
            <person name="Bellgard S.E."/>
            <person name="Bellgard M.I."/>
        </authorList>
    </citation>
    <scope>NUCLEOTIDE SEQUENCE</scope>
    <source>
        <tissue evidence="1">Shoot tissue taken approximately 20 cm above the soil surface</tissue>
    </source>
</reference>
<name>A0A0A9HFY2_ARUDO</name>
<dbReference type="EMBL" id="GBRH01162274">
    <property type="protein sequence ID" value="JAE35622.1"/>
    <property type="molecule type" value="Transcribed_RNA"/>
</dbReference>
<protein>
    <submittedName>
        <fullName evidence="1">Uncharacterized protein</fullName>
    </submittedName>
</protein>
<reference evidence="1" key="1">
    <citation type="submission" date="2014-09" db="EMBL/GenBank/DDBJ databases">
        <authorList>
            <person name="Magalhaes I.L.F."/>
            <person name="Oliveira U."/>
            <person name="Santos F.R."/>
            <person name="Vidigal T.H.D.A."/>
            <person name="Brescovit A.D."/>
            <person name="Santos A.J."/>
        </authorList>
    </citation>
    <scope>NUCLEOTIDE SEQUENCE</scope>
    <source>
        <tissue evidence="1">Shoot tissue taken approximately 20 cm above the soil surface</tissue>
    </source>
</reference>
<organism evidence="1">
    <name type="scientific">Arundo donax</name>
    <name type="common">Giant reed</name>
    <name type="synonym">Donax arundinaceus</name>
    <dbReference type="NCBI Taxonomy" id="35708"/>
    <lineage>
        <taxon>Eukaryota</taxon>
        <taxon>Viridiplantae</taxon>
        <taxon>Streptophyta</taxon>
        <taxon>Embryophyta</taxon>
        <taxon>Tracheophyta</taxon>
        <taxon>Spermatophyta</taxon>
        <taxon>Magnoliopsida</taxon>
        <taxon>Liliopsida</taxon>
        <taxon>Poales</taxon>
        <taxon>Poaceae</taxon>
        <taxon>PACMAD clade</taxon>
        <taxon>Arundinoideae</taxon>
        <taxon>Arundineae</taxon>
        <taxon>Arundo</taxon>
    </lineage>
</organism>
<dbReference type="AlphaFoldDB" id="A0A0A9HFY2"/>
<proteinExistence type="predicted"/>
<accession>A0A0A9HFY2</accession>